<dbReference type="SUPFAM" id="SSF48371">
    <property type="entry name" value="ARM repeat"/>
    <property type="match status" value="1"/>
</dbReference>
<dbReference type="EMBL" id="AL646052">
    <property type="protein sequence ID" value="CAD15837.2"/>
    <property type="molecule type" value="Genomic_DNA"/>
</dbReference>
<organism evidence="2 3">
    <name type="scientific">Ralstonia nicotianae (strain ATCC BAA-1114 / GMI1000)</name>
    <name type="common">Ralstonia solanacearum</name>
    <dbReference type="NCBI Taxonomy" id="267608"/>
    <lineage>
        <taxon>Bacteria</taxon>
        <taxon>Pseudomonadati</taxon>
        <taxon>Pseudomonadota</taxon>
        <taxon>Betaproteobacteria</taxon>
        <taxon>Burkholderiales</taxon>
        <taxon>Burkholderiaceae</taxon>
        <taxon>Ralstonia</taxon>
        <taxon>Ralstonia solanacearum species complex</taxon>
    </lineage>
</organism>
<evidence type="ECO:0000313" key="3">
    <source>
        <dbReference type="Proteomes" id="UP000001436"/>
    </source>
</evidence>
<dbReference type="RefSeq" id="WP_242413356.1">
    <property type="nucleotide sequence ID" value="NC_003295.1"/>
</dbReference>
<dbReference type="EnsemblBacteria" id="CAD15837">
    <property type="protein sequence ID" value="CAD15837"/>
    <property type="gene ID" value="RSc2130"/>
</dbReference>
<dbReference type="InterPro" id="IPR011990">
    <property type="entry name" value="TPR-like_helical_dom_sf"/>
</dbReference>
<feature type="region of interest" description="Disordered" evidence="1">
    <location>
        <begin position="38"/>
        <end position="58"/>
    </location>
</feature>
<keyword evidence="3" id="KW-1185">Reference proteome</keyword>
<dbReference type="Proteomes" id="UP000001436">
    <property type="component" value="Chromosome"/>
</dbReference>
<dbReference type="PHI-base" id="PHI:10845"/>
<name>Q8XXI4_RALN1</name>
<proteinExistence type="predicted"/>
<gene>
    <name evidence="2" type="ordered locus">RSc2130</name>
</gene>
<dbReference type="InterPro" id="IPR016024">
    <property type="entry name" value="ARM-type_fold"/>
</dbReference>
<reference evidence="2 3" key="1">
    <citation type="journal article" date="2002" name="Nature">
        <title>Genome sequence of the plant pathogen Ralstonia solanacearum.</title>
        <authorList>
            <person name="Salanoubat M."/>
            <person name="Genin S."/>
            <person name="Artiguenave F."/>
            <person name="Gouzy J."/>
            <person name="Mangenot S."/>
            <person name="Arlat M."/>
            <person name="Billault A."/>
            <person name="Brottier P."/>
            <person name="Camus J.C."/>
            <person name="Cattolico L."/>
            <person name="Chandler M."/>
            <person name="Choisne N."/>
            <person name="Claudel-Renard C."/>
            <person name="Cunnac S."/>
            <person name="Demange N."/>
            <person name="Gaspin C."/>
            <person name="Lavie M."/>
            <person name="Moisan A."/>
            <person name="Robert C."/>
            <person name="Saurin W."/>
            <person name="Schiex T."/>
            <person name="Siguier P."/>
            <person name="Thebault P."/>
            <person name="Whalen M."/>
            <person name="Wincker P."/>
            <person name="Levy M."/>
            <person name="Weissenbach J."/>
            <person name="Boucher C.A."/>
        </authorList>
    </citation>
    <scope>NUCLEOTIDE SEQUENCE [LARGE SCALE GENOMIC DNA]</scope>
    <source>
        <strain evidence="3">ATCC BAA-1114 / GMI1000</strain>
    </source>
</reference>
<accession>Q8XXI4</accession>
<sequence length="848" mass="91745">MKATRRASLFGWSLARVGTLGKRRRSRNALEMSTEIKGVRKMRPRSAAEPDVSTPFRHDTQAGRVAPACSAHGAQRALVPTGEQLVECERALLHCAEFQQLRAQHVSRLTKLAEDSRLRKQVSVHECVDLACANVLAKRNGYGLALVFLAAGATPEENVRQLTNYFFALQAASLRASQPERRQLGQCADLAAHYLFKTPWFARAPLRPFVMLGNLLSKYPDHPACLQALSWIADQVLAPAQMPALGEKDLALLANALSKNSGCGRSEQAVARIGRHVVRAGAGDFRAQSVSLMLNACSKWSGNADCRDAVEVLAARVSEDAALQRDMAAQAVANALNALSKWPERIGCRNAVLALAVRVATDVALRCRMKPQEVANALNALSKWPDRIECRNAVLSLATHVGEHGTLRQAMNAQHVANALNALSKWPEQGECCDAALPLIRRVADDAALRSSMDALVTSNVLNALSKWPDRVECRDTAVTLALRVADDAGLRHDMGVQAVANALNALSKWSEQAGCRDAALSLAARMVGDASLRHAMSAQNVANTLSALSKWPEQAGCRDAVLSLAARVADDAALRLDMNAQNVANVLNALSKWPERGECRDAMLSLAPRVADDAALRYDMSAQAAANALNALSKWPAQTGCRDAALRLAARVAEDAALRHSMDAQQVANTLNALSKWPEASSCRHVTLLLMRSLGESGCPWRQFNMINLAQIANASARLFLSASDEVEIQALARTKLRALAAHLGLHRERFETASASSIGTIFKAMEALQLPAEMRSLVCAAMNRIERLCSQASLRSESRESLGMLRAGLLPYIDTNRGLSDSPGMLEAAAPRLTAWAARHRLEIDL</sequence>
<dbReference type="HOGENOM" id="CLU_383492_0_0_4"/>
<dbReference type="SMR" id="Q8XXI4"/>
<dbReference type="Gene3D" id="1.25.40.10">
    <property type="entry name" value="Tetratricopeptide repeat domain"/>
    <property type="match status" value="1"/>
</dbReference>
<evidence type="ECO:0000256" key="1">
    <source>
        <dbReference type="SAM" id="MobiDB-lite"/>
    </source>
</evidence>
<evidence type="ECO:0000313" key="2">
    <source>
        <dbReference type="EMBL" id="CAD15837.2"/>
    </source>
</evidence>
<dbReference type="KEGG" id="rso:RSc2130"/>
<dbReference type="AlphaFoldDB" id="Q8XXI4"/>
<dbReference type="eggNOG" id="COG2733">
    <property type="taxonomic scope" value="Bacteria"/>
</dbReference>
<protein>
    <submittedName>
        <fullName evidence="2">Type III effector protein (Skwp6)</fullName>
    </submittedName>
</protein>